<evidence type="ECO:0000256" key="2">
    <source>
        <dbReference type="ARBA" id="ARBA00006472"/>
    </source>
</evidence>
<evidence type="ECO:0000256" key="3">
    <source>
        <dbReference type="ARBA" id="ARBA00013252"/>
    </source>
</evidence>
<dbReference type="InterPro" id="IPR036428">
    <property type="entry name" value="PCD_sf"/>
</dbReference>
<comment type="similarity">
    <text evidence="2">Belongs to the pterin-4-alpha-carbinolamine dehydratase family.</text>
</comment>
<feature type="compositionally biased region" description="Basic residues" evidence="6">
    <location>
        <begin position="1"/>
        <end position="11"/>
    </location>
</feature>
<dbReference type="Pfam" id="PF01329">
    <property type="entry name" value="Pterin_4a"/>
    <property type="match status" value="1"/>
</dbReference>
<dbReference type="CDD" id="cd00488">
    <property type="entry name" value="PCD_DCoH"/>
    <property type="match status" value="1"/>
</dbReference>
<keyword evidence="9" id="KW-1185">Reference proteome</keyword>
<gene>
    <name evidence="8" type="ORF">G5V58_05300</name>
</gene>
<evidence type="ECO:0000256" key="5">
    <source>
        <dbReference type="ARBA" id="ARBA00023239"/>
    </source>
</evidence>
<organism evidence="8 9">
    <name type="scientific">Nocardioides anomalus</name>
    <dbReference type="NCBI Taxonomy" id="2712223"/>
    <lineage>
        <taxon>Bacteria</taxon>
        <taxon>Bacillati</taxon>
        <taxon>Actinomycetota</taxon>
        <taxon>Actinomycetes</taxon>
        <taxon>Propionibacteriales</taxon>
        <taxon>Nocardioidaceae</taxon>
        <taxon>Nocardioides</taxon>
    </lineage>
</organism>
<evidence type="ECO:0000259" key="7">
    <source>
        <dbReference type="Pfam" id="PF18029"/>
    </source>
</evidence>
<accession>A0A6G6WAS2</accession>
<dbReference type="SUPFAM" id="SSF54593">
    <property type="entry name" value="Glyoxalase/Bleomycin resistance protein/Dihydroxybiphenyl dioxygenase"/>
    <property type="match status" value="1"/>
</dbReference>
<dbReference type="SUPFAM" id="SSF55248">
    <property type="entry name" value="PCD-like"/>
    <property type="match status" value="1"/>
</dbReference>
<protein>
    <recommendedName>
        <fullName evidence="4">Putative pterin-4-alpha-carbinolamine dehydratase</fullName>
        <ecNumber evidence="3">4.2.1.96</ecNumber>
    </recommendedName>
</protein>
<evidence type="ECO:0000256" key="4">
    <source>
        <dbReference type="ARBA" id="ARBA00021735"/>
    </source>
</evidence>
<dbReference type="InterPro" id="IPR029068">
    <property type="entry name" value="Glyas_Bleomycin-R_OHBP_Dase"/>
</dbReference>
<dbReference type="Pfam" id="PF18029">
    <property type="entry name" value="Glyoxalase_6"/>
    <property type="match status" value="1"/>
</dbReference>
<dbReference type="PANTHER" id="PTHR12599:SF0">
    <property type="entry name" value="PTERIN-4-ALPHA-CARBINOLAMINE DEHYDRATASE"/>
    <property type="match status" value="1"/>
</dbReference>
<evidence type="ECO:0000313" key="8">
    <source>
        <dbReference type="EMBL" id="QIG42257.1"/>
    </source>
</evidence>
<feature type="region of interest" description="Disordered" evidence="6">
    <location>
        <begin position="1"/>
        <end position="37"/>
    </location>
</feature>
<evidence type="ECO:0000256" key="1">
    <source>
        <dbReference type="ARBA" id="ARBA00001554"/>
    </source>
</evidence>
<dbReference type="GO" id="GO:0008124">
    <property type="term" value="F:4-alpha-hydroxytetrahydrobiopterin dehydratase activity"/>
    <property type="evidence" value="ECO:0007669"/>
    <property type="project" value="UniProtKB-EC"/>
</dbReference>
<name>A0A6G6WAS2_9ACTN</name>
<dbReference type="EMBL" id="CP049257">
    <property type="protein sequence ID" value="QIG42257.1"/>
    <property type="molecule type" value="Genomic_DNA"/>
</dbReference>
<dbReference type="Proteomes" id="UP000502996">
    <property type="component" value="Chromosome"/>
</dbReference>
<sequence length="254" mass="28198">MDHARRRRPRPGRPGAGHRGGRTREGRGVSDPKQTLRYPEVLAEEGLEDWRFFLTKLHARFRTGSFTKGLELVTRITAAAEEADHHPDVVLTYPQVDVDLWSHDVGGTTSRDVDLARRISAIARELGVEATPREVQTLELALDVPSADEVRPFWAAVLGYREHEEWPEVQDPGGRNSTLWFQDAPGATGRVQQRFHLDIVVPREVAEERVQAAVDAGGTLVSTDAVPAFWILADAHGNQVCVCTADGREGDVQF</sequence>
<dbReference type="InterPro" id="IPR041581">
    <property type="entry name" value="Glyoxalase_6"/>
</dbReference>
<dbReference type="Gene3D" id="3.10.180.10">
    <property type="entry name" value="2,3-Dihydroxybiphenyl 1,2-Dioxygenase, domain 1"/>
    <property type="match status" value="1"/>
</dbReference>
<dbReference type="GO" id="GO:0006729">
    <property type="term" value="P:tetrahydrobiopterin biosynthetic process"/>
    <property type="evidence" value="ECO:0007669"/>
    <property type="project" value="InterPro"/>
</dbReference>
<dbReference type="KEGG" id="nano:G5V58_05300"/>
<feature type="domain" description="Glyoxalase-like" evidence="7">
    <location>
        <begin position="140"/>
        <end position="243"/>
    </location>
</feature>
<comment type="catalytic activity">
    <reaction evidence="1">
        <text>(4aS,6R)-4a-hydroxy-L-erythro-5,6,7,8-tetrahydrobiopterin = (6R)-L-erythro-6,7-dihydrobiopterin + H2O</text>
        <dbReference type="Rhea" id="RHEA:11920"/>
        <dbReference type="ChEBI" id="CHEBI:15377"/>
        <dbReference type="ChEBI" id="CHEBI:15642"/>
        <dbReference type="ChEBI" id="CHEBI:43120"/>
        <dbReference type="EC" id="4.2.1.96"/>
    </reaction>
</comment>
<dbReference type="PANTHER" id="PTHR12599">
    <property type="entry name" value="PTERIN-4-ALPHA-CARBINOLAMINE DEHYDRATASE"/>
    <property type="match status" value="1"/>
</dbReference>
<reference evidence="8 9" key="1">
    <citation type="submission" date="2020-02" db="EMBL/GenBank/DDBJ databases">
        <title>Full genome sequence of Nocardioides sp. R-3366.</title>
        <authorList>
            <person name="Im W.-T."/>
        </authorList>
    </citation>
    <scope>NUCLEOTIDE SEQUENCE [LARGE SCALE GENOMIC DNA]</scope>
    <source>
        <strain evidence="8 9">R-3366</strain>
    </source>
</reference>
<keyword evidence="5" id="KW-0456">Lyase</keyword>
<evidence type="ECO:0000256" key="6">
    <source>
        <dbReference type="SAM" id="MobiDB-lite"/>
    </source>
</evidence>
<evidence type="ECO:0000313" key="9">
    <source>
        <dbReference type="Proteomes" id="UP000502996"/>
    </source>
</evidence>
<proteinExistence type="inferred from homology"/>
<dbReference type="AlphaFoldDB" id="A0A6G6WAS2"/>
<dbReference type="EC" id="4.2.1.96" evidence="3"/>
<dbReference type="Gene3D" id="3.30.1360.20">
    <property type="entry name" value="Transcriptional coactivator/pterin dehydratase"/>
    <property type="match status" value="1"/>
</dbReference>
<dbReference type="InterPro" id="IPR001533">
    <property type="entry name" value="Pterin_deHydtase"/>
</dbReference>